<evidence type="ECO:0000313" key="1">
    <source>
        <dbReference type="EMBL" id="MBB3677047.1"/>
    </source>
</evidence>
<accession>A0A323VD80</accession>
<comment type="caution">
    <text evidence="2">The sequence shown here is derived from an EMBL/GenBank/DDBJ whole genome shotgun (WGS) entry which is preliminary data.</text>
</comment>
<dbReference type="Proteomes" id="UP000580718">
    <property type="component" value="Unassembled WGS sequence"/>
</dbReference>
<dbReference type="Proteomes" id="UP000247602">
    <property type="component" value="Unassembled WGS sequence"/>
</dbReference>
<evidence type="ECO:0000313" key="2">
    <source>
        <dbReference type="EMBL" id="PZA22629.1"/>
    </source>
</evidence>
<keyword evidence="3" id="KW-1185">Reference proteome</keyword>
<gene>
    <name evidence="2" type="ORF">DMO24_04015</name>
    <name evidence="1" type="ORF">FHX36_002782</name>
</gene>
<name>A0A323VD80_9ACTN</name>
<dbReference type="AlphaFoldDB" id="A0A323VD80"/>
<evidence type="ECO:0000313" key="4">
    <source>
        <dbReference type="Proteomes" id="UP000580718"/>
    </source>
</evidence>
<dbReference type="EMBL" id="JACIBU010000001">
    <property type="protein sequence ID" value="MBB3677047.1"/>
    <property type="molecule type" value="Genomic_DNA"/>
</dbReference>
<protein>
    <submittedName>
        <fullName evidence="1">Putative small metal-binding protein</fullName>
    </submittedName>
</protein>
<evidence type="ECO:0000313" key="3">
    <source>
        <dbReference type="Proteomes" id="UP000247602"/>
    </source>
</evidence>
<reference evidence="2 3" key="1">
    <citation type="submission" date="2018-06" db="EMBL/GenBank/DDBJ databases">
        <title>Draft genome sequence of Modestobacter versicolor CP153-2.</title>
        <authorList>
            <person name="Gundlapally S.R."/>
        </authorList>
    </citation>
    <scope>NUCLEOTIDE SEQUENCE [LARGE SCALE GENOMIC DNA]</scope>
    <source>
        <strain evidence="2 3">CP153-2</strain>
    </source>
</reference>
<proteinExistence type="predicted"/>
<organism evidence="2 3">
    <name type="scientific">Modestobacter versicolor</name>
    <dbReference type="NCBI Taxonomy" id="429133"/>
    <lineage>
        <taxon>Bacteria</taxon>
        <taxon>Bacillati</taxon>
        <taxon>Actinomycetota</taxon>
        <taxon>Actinomycetes</taxon>
        <taxon>Geodermatophilales</taxon>
        <taxon>Geodermatophilaceae</taxon>
        <taxon>Modestobacter</taxon>
    </lineage>
</organism>
<dbReference type="Pfam" id="PF06348">
    <property type="entry name" value="DUF1059"/>
    <property type="match status" value="1"/>
</dbReference>
<sequence>MKTFACGDVVPGCTTTFTGPDDDAVLAQVAAHAAADHGLGTVPPELVDQVRASIVLV</sequence>
<dbReference type="RefSeq" id="WP_110551055.1">
    <property type="nucleotide sequence ID" value="NZ_JACIBU010000001.1"/>
</dbReference>
<dbReference type="EMBL" id="QKNV01000024">
    <property type="protein sequence ID" value="PZA22629.1"/>
    <property type="molecule type" value="Genomic_DNA"/>
</dbReference>
<dbReference type="InterPro" id="IPR009409">
    <property type="entry name" value="DUF1059"/>
</dbReference>
<reference evidence="1 4" key="2">
    <citation type="submission" date="2020-08" db="EMBL/GenBank/DDBJ databases">
        <title>Sequencing the genomes of 1000 actinobacteria strains.</title>
        <authorList>
            <person name="Klenk H.-P."/>
        </authorList>
    </citation>
    <scope>NUCLEOTIDE SEQUENCE [LARGE SCALE GENOMIC DNA]</scope>
    <source>
        <strain evidence="1 4">DSM 16678</strain>
    </source>
</reference>